<dbReference type="Pfam" id="PF08837">
    <property type="entry name" value="DUF1810"/>
    <property type="match status" value="1"/>
</dbReference>
<proteinExistence type="predicted"/>
<dbReference type="EMBL" id="JAGWCR010000006">
    <property type="protein sequence ID" value="MBS3649581.1"/>
    <property type="molecule type" value="Genomic_DNA"/>
</dbReference>
<dbReference type="Proteomes" id="UP000680348">
    <property type="component" value="Unassembled WGS sequence"/>
</dbReference>
<dbReference type="Gene3D" id="1.25.40.380">
    <property type="entry name" value="Protein of unknown function DUF1810"/>
    <property type="match status" value="1"/>
</dbReference>
<dbReference type="AlphaFoldDB" id="A0A942I9N8"/>
<accession>A0A942I9N8</accession>
<sequence>MNDDPFDLRRFVEAQGGVYETALAELVAGRKRSHWMWFIFPQFAGLGFSAMSQRYAIGSLAEARAYLDHPVLGARLRQTVRAVLQHRDRSAHEIFGSPDDFKFRSCLTLFDQVAPGYVFAEGLVVFFTGKPDEKTLQLLATRGEA</sequence>
<dbReference type="PIRSF" id="PIRSF008546">
    <property type="entry name" value="UCP008546"/>
    <property type="match status" value="1"/>
</dbReference>
<evidence type="ECO:0000313" key="1">
    <source>
        <dbReference type="EMBL" id="MBS3649581.1"/>
    </source>
</evidence>
<dbReference type="RefSeq" id="WP_188255136.1">
    <property type="nucleotide sequence ID" value="NZ_JABVCF010000006.1"/>
</dbReference>
<keyword evidence="2" id="KW-1185">Reference proteome</keyword>
<organism evidence="1 2">
    <name type="scientific">Pseudaminobacter soli</name>
    <name type="common">ex Zhang et al. 2022</name>
    <dbReference type="NCBI Taxonomy" id="2831468"/>
    <lineage>
        <taxon>Bacteria</taxon>
        <taxon>Pseudomonadati</taxon>
        <taxon>Pseudomonadota</taxon>
        <taxon>Alphaproteobacteria</taxon>
        <taxon>Hyphomicrobiales</taxon>
        <taxon>Phyllobacteriaceae</taxon>
        <taxon>Pseudaminobacter</taxon>
    </lineage>
</organism>
<protein>
    <submittedName>
        <fullName evidence="1">DUF1810 domain-containing protein</fullName>
    </submittedName>
</protein>
<dbReference type="InterPro" id="IPR036287">
    <property type="entry name" value="Rv1873-like_sf"/>
</dbReference>
<evidence type="ECO:0000313" key="2">
    <source>
        <dbReference type="Proteomes" id="UP000680348"/>
    </source>
</evidence>
<comment type="caution">
    <text evidence="1">The sequence shown here is derived from an EMBL/GenBank/DDBJ whole genome shotgun (WGS) entry which is preliminary data.</text>
</comment>
<reference evidence="1" key="1">
    <citation type="submission" date="2021-04" db="EMBL/GenBank/DDBJ databases">
        <title>Pseudaminobacter soli sp. nov., isolated from paddy soil contaminated by heavy metals.</title>
        <authorList>
            <person name="Zhang K."/>
        </authorList>
    </citation>
    <scope>NUCLEOTIDE SEQUENCE</scope>
    <source>
        <strain evidence="1">19-2017</strain>
    </source>
</reference>
<gene>
    <name evidence="1" type="ORF">KEU06_13280</name>
</gene>
<name>A0A942I9N8_9HYPH</name>
<dbReference type="InterPro" id="IPR014937">
    <property type="entry name" value="DUF1810"/>
</dbReference>
<dbReference type="SUPFAM" id="SSF140736">
    <property type="entry name" value="Rv1873-like"/>
    <property type="match status" value="1"/>
</dbReference>